<evidence type="ECO:0000313" key="2">
    <source>
        <dbReference type="EMBL" id="OFC69071.1"/>
    </source>
</evidence>
<evidence type="ECO:0000313" key="3">
    <source>
        <dbReference type="Proteomes" id="UP000175691"/>
    </source>
</evidence>
<reference evidence="2 3" key="1">
    <citation type="submission" date="2016-08" db="EMBL/GenBank/DDBJ databases">
        <authorList>
            <person name="Seilhamer J.J."/>
        </authorList>
    </citation>
    <scope>NUCLEOTIDE SEQUENCE [LARGE SCALE GENOMIC DNA]</scope>
    <source>
        <strain evidence="2 3">KCTC 42603</strain>
    </source>
</reference>
<dbReference type="EMBL" id="MDHN01000041">
    <property type="protein sequence ID" value="OFC69071.1"/>
    <property type="molecule type" value="Genomic_DNA"/>
</dbReference>
<dbReference type="InterPro" id="IPR046863">
    <property type="entry name" value="MbnP-like_dom"/>
</dbReference>
<name>A0A1E7Z6M2_9ALTE</name>
<dbReference type="Proteomes" id="UP000175691">
    <property type="component" value="Unassembled WGS sequence"/>
</dbReference>
<feature type="domain" description="Copper-binding protein MbnP-like" evidence="1">
    <location>
        <begin position="17"/>
        <end position="223"/>
    </location>
</feature>
<keyword evidence="3" id="KW-1185">Reference proteome</keyword>
<evidence type="ECO:0000259" key="1">
    <source>
        <dbReference type="Pfam" id="PF20243"/>
    </source>
</evidence>
<organism evidence="2 3">
    <name type="scientific">Alteromonas confluentis</name>
    <dbReference type="NCBI Taxonomy" id="1656094"/>
    <lineage>
        <taxon>Bacteria</taxon>
        <taxon>Pseudomonadati</taxon>
        <taxon>Pseudomonadota</taxon>
        <taxon>Gammaproteobacteria</taxon>
        <taxon>Alteromonadales</taxon>
        <taxon>Alteromonadaceae</taxon>
        <taxon>Alteromonas/Salinimonas group</taxon>
        <taxon>Alteromonas</taxon>
    </lineage>
</organism>
<gene>
    <name evidence="2" type="ORF">BFC18_20260</name>
</gene>
<protein>
    <submittedName>
        <fullName evidence="2">Metallo-mystery pair system four-Cys motif protein</fullName>
    </submittedName>
</protein>
<comment type="caution">
    <text evidence="2">The sequence shown here is derived from an EMBL/GenBank/DDBJ whole genome shotgun (WGS) entry which is preliminary data.</text>
</comment>
<proteinExistence type="predicted"/>
<accession>A0A1E7Z6M2</accession>
<dbReference type="AlphaFoldDB" id="A0A1E7Z6M2"/>
<sequence>MLSGCGFFGNDRAPGDIPVTFTDLTRGEDCAYEVTVDKTSWKVNYLAFYLSNPEVKVEGRWIPLDFKVNDWQSKDVAFMHFQNACDDKQNRDHIMLDINEALLDRVTELRLTLGLDFGENHTAQADQVAPLDKPTMFQSVNIGHNFFRVELQNTREPSSIWSFLLASGGCNGSTPETTPSACAKPNRVTVTLPMAQNVSDLNLLAKLQQILFRVDLDKVAECNMAKAPDESCKKVMKNLTGRDWLKWDAPDKVYLKS</sequence>
<dbReference type="Pfam" id="PF20243">
    <property type="entry name" value="MbnP"/>
    <property type="match status" value="1"/>
</dbReference>
<dbReference type="STRING" id="1656094.BFC18_20260"/>